<name>A0A8C5JUQ8_JUNHY</name>
<evidence type="ECO:0000256" key="1">
    <source>
        <dbReference type="ARBA" id="ARBA00006888"/>
    </source>
</evidence>
<dbReference type="InterPro" id="IPR026768">
    <property type="entry name" value="YPEH2ZP"/>
</dbReference>
<protein>
    <recommendedName>
        <fullName evidence="4">Protein FAM72A</fullName>
    </recommendedName>
</protein>
<reference evidence="2" key="2">
    <citation type="submission" date="2025-09" db="UniProtKB">
        <authorList>
            <consortium name="Ensembl"/>
        </authorList>
    </citation>
    <scope>IDENTIFICATION</scope>
</reference>
<dbReference type="PANTHER" id="PTHR31841">
    <property type="entry name" value="PROTEIN FAM72A-RELATED"/>
    <property type="match status" value="1"/>
</dbReference>
<organism evidence="2 3">
    <name type="scientific">Junco hyemalis</name>
    <name type="common">Dark-eyed junco</name>
    <dbReference type="NCBI Taxonomy" id="40217"/>
    <lineage>
        <taxon>Eukaryota</taxon>
        <taxon>Metazoa</taxon>
        <taxon>Chordata</taxon>
        <taxon>Craniata</taxon>
        <taxon>Vertebrata</taxon>
        <taxon>Euteleostomi</taxon>
        <taxon>Archelosauria</taxon>
        <taxon>Archosauria</taxon>
        <taxon>Dinosauria</taxon>
        <taxon>Saurischia</taxon>
        <taxon>Theropoda</taxon>
        <taxon>Coelurosauria</taxon>
        <taxon>Aves</taxon>
        <taxon>Neognathae</taxon>
        <taxon>Neoaves</taxon>
        <taxon>Telluraves</taxon>
        <taxon>Australaves</taxon>
        <taxon>Passeriformes</taxon>
        <taxon>Passerellidae</taxon>
        <taxon>Junco</taxon>
    </lineage>
</organism>
<sequence length="138" mass="15368">MANHQTSKILWCFGRGKVSFLQSWYPKAGREGCPWSKQLLGGKGKGKLEKATKIHVCPQVHSFPCFSSGNVVGYHVLCPCKPCLQSCNNGHLWMFHSQAVLGINRLDPSEASQCVFRSILSAEELQRAGDPRAENFEF</sequence>
<keyword evidence="3" id="KW-1185">Reference proteome</keyword>
<dbReference type="GO" id="GO:0005829">
    <property type="term" value="C:cytosol"/>
    <property type="evidence" value="ECO:0007669"/>
    <property type="project" value="TreeGrafter"/>
</dbReference>
<accession>A0A8C5JUQ8</accession>
<dbReference type="Proteomes" id="UP000694408">
    <property type="component" value="Unplaced"/>
</dbReference>
<evidence type="ECO:0000313" key="2">
    <source>
        <dbReference type="Ensembl" id="ENSJHYP00000022761.1"/>
    </source>
</evidence>
<dbReference type="AlphaFoldDB" id="A0A8C5JUQ8"/>
<evidence type="ECO:0008006" key="4">
    <source>
        <dbReference type="Google" id="ProtNLM"/>
    </source>
</evidence>
<dbReference type="PANTHER" id="PTHR31841:SF1">
    <property type="entry name" value="PROTEIN FAM72A-RELATED"/>
    <property type="match status" value="1"/>
</dbReference>
<reference evidence="2" key="1">
    <citation type="submission" date="2025-08" db="UniProtKB">
        <authorList>
            <consortium name="Ensembl"/>
        </authorList>
    </citation>
    <scope>IDENTIFICATION</scope>
</reference>
<dbReference type="Ensembl" id="ENSJHYT00000027443.1">
    <property type="protein sequence ID" value="ENSJHYP00000022761.1"/>
    <property type="gene ID" value="ENSJHYG00000017163.1"/>
</dbReference>
<proteinExistence type="inferred from homology"/>
<comment type="similarity">
    <text evidence="1">Belongs to the FAM72 family.</text>
</comment>
<dbReference type="Pfam" id="PF14976">
    <property type="entry name" value="YPEH2ZP"/>
    <property type="match status" value="1"/>
</dbReference>
<evidence type="ECO:0000313" key="3">
    <source>
        <dbReference type="Proteomes" id="UP000694408"/>
    </source>
</evidence>